<reference evidence="3" key="2">
    <citation type="submission" date="2025-08" db="UniProtKB">
        <authorList>
            <consortium name="RefSeq"/>
        </authorList>
    </citation>
    <scope>IDENTIFICATION</scope>
</reference>
<feature type="domain" description="Reverse transcriptase zinc-binding" evidence="1">
    <location>
        <begin position="223"/>
        <end position="290"/>
    </location>
</feature>
<dbReference type="Proteomes" id="UP001515500">
    <property type="component" value="Chromosome 1"/>
</dbReference>
<dbReference type="InterPro" id="IPR026960">
    <property type="entry name" value="RVT-Znf"/>
</dbReference>
<dbReference type="GeneID" id="120281070"/>
<dbReference type="RefSeq" id="XP_039143960.1">
    <property type="nucleotide sequence ID" value="XM_039288026.1"/>
</dbReference>
<protein>
    <submittedName>
        <fullName evidence="3">Uncharacterized protein LOC120281070</fullName>
    </submittedName>
</protein>
<gene>
    <name evidence="3" type="primary">LOC120281070</name>
</gene>
<evidence type="ECO:0000259" key="1">
    <source>
        <dbReference type="Pfam" id="PF13966"/>
    </source>
</evidence>
<accession>A0AB40CZH3</accession>
<dbReference type="Pfam" id="PF13966">
    <property type="entry name" value="zf-RVT"/>
    <property type="match status" value="1"/>
</dbReference>
<keyword evidence="2" id="KW-1185">Reference proteome</keyword>
<proteinExistence type="predicted"/>
<reference evidence="2" key="1">
    <citation type="submission" date="2025-05" db="UniProtKB">
        <authorList>
            <consortium name="RefSeq"/>
        </authorList>
    </citation>
    <scope>NUCLEOTIDE SEQUENCE [LARGE SCALE GENOMIC DNA]</scope>
</reference>
<sequence length="545" mass="62597">MHLPDSTLDQISKLARTFLWSNGSNVRCFHSIGWSVTTLKKSEGGLGLRNLRLVRHSLMAKNIFAILNSDSKIWVDIFNHKYSNWHPWSVVSPSKSSWFFKSISRSAQCLKMHLRILRANPNDLDLLRDPCLLDLPILFKPTYLNMDFNFDNLHFSGLFLVDGINTPLFHNIFGHNIDWDWINTIRFDLNSHNHWVWGPSSHFSSVAAAVYDCLISFDISPWSGWNCIWKLCILPRTKTFIWKLGHGKLPSGDYLYNLNIGPPSLCPFCGLAPETASHIIWNCCKIYPIWEFLCATFNLDPIIISGFCSSNWLTSRISSMFSNDFFKALIATIAWIIWKDRCNLIFKNWQPKFHTIYSRAWRLCQDFFKSVGKDFREFSYPSLSFSSWRSINLFTDASWSSSSVSCGLGFIATALAKSCLQDLWVAARILHFLLRLRLSILRLTIASLKTGFLIEFSVIAQVSLAYSNTSTAVWRGAFNLAIDSLKIKLLNFPCSDFKSIPRSDNLIADALANFGRSNPHLSLFDQGLDRPRWLEDLCRSLHFFF</sequence>
<name>A0AB40CZH3_DIOCR</name>
<organism evidence="2 3">
    <name type="scientific">Dioscorea cayennensis subsp. rotundata</name>
    <name type="common">White Guinea yam</name>
    <name type="synonym">Dioscorea rotundata</name>
    <dbReference type="NCBI Taxonomy" id="55577"/>
    <lineage>
        <taxon>Eukaryota</taxon>
        <taxon>Viridiplantae</taxon>
        <taxon>Streptophyta</taxon>
        <taxon>Embryophyta</taxon>
        <taxon>Tracheophyta</taxon>
        <taxon>Spermatophyta</taxon>
        <taxon>Magnoliopsida</taxon>
        <taxon>Liliopsida</taxon>
        <taxon>Dioscoreales</taxon>
        <taxon>Dioscoreaceae</taxon>
        <taxon>Dioscorea</taxon>
    </lineage>
</organism>
<dbReference type="PANTHER" id="PTHR33116:SF78">
    <property type="entry name" value="OS12G0587133 PROTEIN"/>
    <property type="match status" value="1"/>
</dbReference>
<dbReference type="PANTHER" id="PTHR33116">
    <property type="entry name" value="REVERSE TRANSCRIPTASE ZINC-BINDING DOMAIN-CONTAINING PROTEIN-RELATED-RELATED"/>
    <property type="match status" value="1"/>
</dbReference>
<dbReference type="AlphaFoldDB" id="A0AB40CZH3"/>
<evidence type="ECO:0000313" key="2">
    <source>
        <dbReference type="Proteomes" id="UP001515500"/>
    </source>
</evidence>
<evidence type="ECO:0000313" key="3">
    <source>
        <dbReference type="RefSeq" id="XP_039143960.1"/>
    </source>
</evidence>